<feature type="domain" description="Connexin cysteine-rich" evidence="11">
    <location>
        <begin position="127"/>
        <end position="193"/>
    </location>
</feature>
<keyword evidence="6" id="KW-0965">Cell junction</keyword>
<sequence>ESTNYLSDLLEKVQKQSTTVGKVWLTTLFLFRIFVLATAAKEVWGDEQSNFLCDTNQPGCQLACYDKTFPVSHVRFWVMQILFVSTPTLIYLGFSNSSTKNVDGKELLKESAFRKTYILNIVFKILFETAFLIAQYYLYGFGLQLMYTCERWPCLTKVFCYVSRPTEKNIFIIFMLIVALVSLLLNVVEIFFIFYKIKKDSLQPEKCEGYFLIVLQFMF</sequence>
<evidence type="ECO:0000256" key="3">
    <source>
        <dbReference type="ARBA" id="ARBA00022475"/>
    </source>
</evidence>
<dbReference type="Proteomes" id="UP000265000">
    <property type="component" value="Unplaced"/>
</dbReference>
<dbReference type="GO" id="GO:0005922">
    <property type="term" value="C:connexin complex"/>
    <property type="evidence" value="ECO:0007669"/>
    <property type="project" value="InterPro"/>
</dbReference>
<dbReference type="SMART" id="SM01089">
    <property type="entry name" value="Connexin_CCC"/>
    <property type="match status" value="1"/>
</dbReference>
<dbReference type="GO" id="GO:0007267">
    <property type="term" value="P:cell-cell signaling"/>
    <property type="evidence" value="ECO:0007669"/>
    <property type="project" value="TreeGrafter"/>
</dbReference>
<feature type="transmembrane region" description="Helical" evidence="9">
    <location>
        <begin position="76"/>
        <end position="96"/>
    </location>
</feature>
<evidence type="ECO:0000256" key="1">
    <source>
        <dbReference type="ARBA" id="ARBA00004610"/>
    </source>
</evidence>
<dbReference type="Pfam" id="PF00029">
    <property type="entry name" value="Connexin"/>
    <property type="match status" value="2"/>
</dbReference>
<dbReference type="PANTHER" id="PTHR11984">
    <property type="entry name" value="CONNEXIN"/>
    <property type="match status" value="1"/>
</dbReference>
<dbReference type="InterPro" id="IPR013092">
    <property type="entry name" value="Connexin_N"/>
</dbReference>
<reference evidence="12" key="1">
    <citation type="submission" date="2025-08" db="UniProtKB">
        <authorList>
            <consortium name="Ensembl"/>
        </authorList>
    </citation>
    <scope>IDENTIFICATION</scope>
</reference>
<dbReference type="InterPro" id="IPR038359">
    <property type="entry name" value="Connexin_N_sf"/>
</dbReference>
<feature type="transmembrane region" description="Helical" evidence="9">
    <location>
        <begin position="21"/>
        <end position="40"/>
    </location>
</feature>
<comment type="subcellular location">
    <subcellularLocation>
        <location evidence="1">Cell junction</location>
        <location evidence="1">Gap junction</location>
    </subcellularLocation>
    <subcellularLocation>
        <location evidence="2">Cell membrane</location>
        <topology evidence="2">Multi-pass membrane protein</topology>
    </subcellularLocation>
</comment>
<name>A0A3Q2Q7W6_FUNHE</name>
<proteinExistence type="predicted"/>
<dbReference type="STRING" id="8078.ENSFHEP00000022137"/>
<dbReference type="PANTHER" id="PTHR11984:SF49">
    <property type="entry name" value="GAP JUNCTION PROTEIN"/>
    <property type="match status" value="1"/>
</dbReference>
<keyword evidence="13" id="KW-1185">Reference proteome</keyword>
<keyword evidence="4 9" id="KW-0812">Transmembrane</keyword>
<organism evidence="12 13">
    <name type="scientific">Fundulus heteroclitus</name>
    <name type="common">Killifish</name>
    <name type="synonym">Mummichog</name>
    <dbReference type="NCBI Taxonomy" id="8078"/>
    <lineage>
        <taxon>Eukaryota</taxon>
        <taxon>Metazoa</taxon>
        <taxon>Chordata</taxon>
        <taxon>Craniata</taxon>
        <taxon>Vertebrata</taxon>
        <taxon>Euteleostomi</taxon>
        <taxon>Actinopterygii</taxon>
        <taxon>Neopterygii</taxon>
        <taxon>Teleostei</taxon>
        <taxon>Neoteleostei</taxon>
        <taxon>Acanthomorphata</taxon>
        <taxon>Ovalentaria</taxon>
        <taxon>Atherinomorphae</taxon>
        <taxon>Cyprinodontiformes</taxon>
        <taxon>Fundulidae</taxon>
        <taxon>Fundulus</taxon>
    </lineage>
</organism>
<keyword evidence="7 9" id="KW-1133">Transmembrane helix</keyword>
<evidence type="ECO:0000313" key="13">
    <source>
        <dbReference type="Proteomes" id="UP000265000"/>
    </source>
</evidence>
<evidence type="ECO:0000256" key="4">
    <source>
        <dbReference type="ARBA" id="ARBA00022692"/>
    </source>
</evidence>
<accession>A0A3Q2Q7W6</accession>
<dbReference type="PROSITE" id="PS00407">
    <property type="entry name" value="CONNEXINS_1"/>
    <property type="match status" value="1"/>
</dbReference>
<protein>
    <submittedName>
        <fullName evidence="12">Connexin 39.9</fullName>
    </submittedName>
</protein>
<keyword evidence="5" id="KW-0303">Gap junction</keyword>
<dbReference type="InterPro" id="IPR019570">
    <property type="entry name" value="Connexin_CCC"/>
</dbReference>
<dbReference type="InterPro" id="IPR017990">
    <property type="entry name" value="Connexin_CS"/>
</dbReference>
<keyword evidence="8 9" id="KW-0472">Membrane</keyword>
<evidence type="ECO:0000259" key="10">
    <source>
        <dbReference type="SMART" id="SM00037"/>
    </source>
</evidence>
<evidence type="ECO:0000256" key="9">
    <source>
        <dbReference type="SAM" id="Phobius"/>
    </source>
</evidence>
<feature type="transmembrane region" description="Helical" evidence="9">
    <location>
        <begin position="170"/>
        <end position="195"/>
    </location>
</feature>
<dbReference type="GO" id="GO:0005243">
    <property type="term" value="F:gap junction channel activity"/>
    <property type="evidence" value="ECO:0007669"/>
    <property type="project" value="TreeGrafter"/>
</dbReference>
<evidence type="ECO:0000256" key="2">
    <source>
        <dbReference type="ARBA" id="ARBA00004651"/>
    </source>
</evidence>
<dbReference type="PRINTS" id="PR00206">
    <property type="entry name" value="CONNEXIN"/>
</dbReference>
<evidence type="ECO:0000256" key="5">
    <source>
        <dbReference type="ARBA" id="ARBA00022868"/>
    </source>
</evidence>
<reference evidence="12" key="2">
    <citation type="submission" date="2025-09" db="UniProtKB">
        <authorList>
            <consortium name="Ensembl"/>
        </authorList>
    </citation>
    <scope>IDENTIFICATION</scope>
</reference>
<feature type="transmembrane region" description="Helical" evidence="9">
    <location>
        <begin position="117"/>
        <end position="138"/>
    </location>
</feature>
<dbReference type="GeneTree" id="ENSGT01150000286930"/>
<keyword evidence="3" id="KW-1003">Cell membrane</keyword>
<evidence type="ECO:0000256" key="7">
    <source>
        <dbReference type="ARBA" id="ARBA00022989"/>
    </source>
</evidence>
<evidence type="ECO:0000313" key="12">
    <source>
        <dbReference type="Ensembl" id="ENSFHEP00000022137.1"/>
    </source>
</evidence>
<dbReference type="Ensembl" id="ENSFHET00000013654.1">
    <property type="protein sequence ID" value="ENSFHEP00000022137.1"/>
    <property type="gene ID" value="ENSFHEG00000002323.1"/>
</dbReference>
<dbReference type="InterPro" id="IPR000500">
    <property type="entry name" value="Connexin"/>
</dbReference>
<dbReference type="Gene3D" id="1.20.1440.80">
    <property type="entry name" value="Gap junction channel protein cysteine-rich domain"/>
    <property type="match status" value="1"/>
</dbReference>
<feature type="domain" description="Connexin N-terminal" evidence="10">
    <location>
        <begin position="42"/>
        <end position="75"/>
    </location>
</feature>
<dbReference type="AlphaFoldDB" id="A0A3Q2Q7W6"/>
<evidence type="ECO:0000259" key="11">
    <source>
        <dbReference type="SMART" id="SM01089"/>
    </source>
</evidence>
<dbReference type="SMART" id="SM00037">
    <property type="entry name" value="CNX"/>
    <property type="match status" value="1"/>
</dbReference>
<evidence type="ECO:0000256" key="8">
    <source>
        <dbReference type="ARBA" id="ARBA00023136"/>
    </source>
</evidence>
<evidence type="ECO:0000256" key="6">
    <source>
        <dbReference type="ARBA" id="ARBA00022949"/>
    </source>
</evidence>